<comment type="cofactor">
    <cofactor evidence="8">
        <name>a divalent metal cation</name>
        <dbReference type="ChEBI" id="CHEBI:60240"/>
    </cofactor>
    <text evidence="8">Binds 2 divalent metal cations per subunit.</text>
</comment>
<keyword evidence="4 8" id="KW-0479">Metal-binding</keyword>
<keyword evidence="5" id="KW-0378">Hydrolase</keyword>
<feature type="binding site" evidence="8">
    <location>
        <position position="206"/>
    </location>
    <ligand>
        <name>Zn(2+)</name>
        <dbReference type="ChEBI" id="CHEBI:29105"/>
        <label>2</label>
    </ligand>
</feature>
<feature type="binding site" evidence="8">
    <location>
        <position position="312"/>
    </location>
    <ligand>
        <name>Zn(2+)</name>
        <dbReference type="ChEBI" id="CHEBI:29105"/>
        <label>2</label>
    </ligand>
</feature>
<reference evidence="9" key="1">
    <citation type="submission" date="2019-03" db="EMBL/GenBank/DDBJ databases">
        <title>Lake Tanganyika Metagenome-Assembled Genomes (MAGs).</title>
        <authorList>
            <person name="Tran P."/>
        </authorList>
    </citation>
    <scope>NUCLEOTIDE SEQUENCE</scope>
    <source>
        <strain evidence="9">M_DeepCast_50m_m2_156</strain>
    </source>
</reference>
<dbReference type="GO" id="GO:0046872">
    <property type="term" value="F:metal ion binding"/>
    <property type="evidence" value="ECO:0007669"/>
    <property type="project" value="UniProtKB-UniRule"/>
</dbReference>
<dbReference type="SUPFAM" id="SSF53187">
    <property type="entry name" value="Zn-dependent exopeptidases"/>
    <property type="match status" value="1"/>
</dbReference>
<dbReference type="InterPro" id="IPR008007">
    <property type="entry name" value="Peptidase_M42"/>
</dbReference>
<keyword evidence="3" id="KW-0645">Protease</keyword>
<evidence type="ECO:0000313" key="10">
    <source>
        <dbReference type="Proteomes" id="UP000774699"/>
    </source>
</evidence>
<dbReference type="InterPro" id="IPR051464">
    <property type="entry name" value="Peptidase_M42_aminopept"/>
</dbReference>
<gene>
    <name evidence="9" type="ORF">FJY86_03450</name>
</gene>
<evidence type="ECO:0000256" key="5">
    <source>
        <dbReference type="ARBA" id="ARBA00022801"/>
    </source>
</evidence>
<proteinExistence type="inferred from homology"/>
<accession>A0A8T4C7A2</accession>
<feature type="binding site" evidence="8">
    <location>
        <position position="64"/>
    </location>
    <ligand>
        <name>Zn(2+)</name>
        <dbReference type="ChEBI" id="CHEBI:29105"/>
        <label>1</label>
    </ligand>
</feature>
<dbReference type="GO" id="GO:0004177">
    <property type="term" value="F:aminopeptidase activity"/>
    <property type="evidence" value="ECO:0007669"/>
    <property type="project" value="UniProtKB-UniRule"/>
</dbReference>
<dbReference type="SUPFAM" id="SSF101821">
    <property type="entry name" value="Aminopeptidase/glucanase lid domain"/>
    <property type="match status" value="1"/>
</dbReference>
<protein>
    <submittedName>
        <fullName evidence="9">M42 family metallopeptidase</fullName>
    </submittedName>
</protein>
<sequence>MGKTNFDMLHELMDIEAVSGNEGPVREYIHEKMKPYVDVISIDKMGDLICHKKGRKPSIMLAGHMDEIGLMVKRIEKNGKIYVSALGGINSINIIGQTVSILGSVGPVKGIMSTKEINNDYEMEQIPDINDVFVDTGLTPKELQKRNVYVGSYLSLEKTDHTIGNPDYIAGKALDDRIGCFMLIELAKKLQKSPYDIYYVFTVQEEVGLYGAKVSTYTIDPDLAVAVDVSNSNDMNDEPTKIVGEGPVITMKDDEMIGNTCLNNYFKEIARKNKVPLQLEVSNFGTTDALAISLSKGGVPTTALGVCLRNIHTTHSIASKKDILHCIDLLEKFCQKPPLHCVESEIEEETTRAQKKKK</sequence>
<feature type="binding site" evidence="8">
    <location>
        <position position="228"/>
    </location>
    <ligand>
        <name>Zn(2+)</name>
        <dbReference type="ChEBI" id="CHEBI:29105"/>
        <label>1</label>
    </ligand>
</feature>
<comment type="caution">
    <text evidence="9">The sequence shown here is derived from an EMBL/GenBank/DDBJ whole genome shotgun (WGS) entry which is preliminary data.</text>
</comment>
<dbReference type="Pfam" id="PF05343">
    <property type="entry name" value="Peptidase_M42"/>
    <property type="match status" value="1"/>
</dbReference>
<feature type="binding site" evidence="8">
    <location>
        <position position="175"/>
    </location>
    <ligand>
        <name>Zn(2+)</name>
        <dbReference type="ChEBI" id="CHEBI:29105"/>
        <label>2</label>
    </ligand>
</feature>
<dbReference type="PANTHER" id="PTHR32481">
    <property type="entry name" value="AMINOPEPTIDASE"/>
    <property type="match status" value="1"/>
</dbReference>
<dbReference type="InterPro" id="IPR023367">
    <property type="entry name" value="Peptidase_M42_dom2"/>
</dbReference>
<evidence type="ECO:0000256" key="7">
    <source>
        <dbReference type="PIRSR" id="PIRSR001123-1"/>
    </source>
</evidence>
<dbReference type="EMBL" id="VGJJ01000027">
    <property type="protein sequence ID" value="MBM3282369.1"/>
    <property type="molecule type" value="Genomic_DNA"/>
</dbReference>
<keyword evidence="2" id="KW-0031">Aminopeptidase</keyword>
<name>A0A8T4C7A2_9ARCH</name>
<evidence type="ECO:0000256" key="4">
    <source>
        <dbReference type="ARBA" id="ARBA00022723"/>
    </source>
</evidence>
<comment type="similarity">
    <text evidence="1 6">Belongs to the peptidase M42 family.</text>
</comment>
<feature type="binding site" evidence="8">
    <location>
        <position position="175"/>
    </location>
    <ligand>
        <name>Zn(2+)</name>
        <dbReference type="ChEBI" id="CHEBI:29105"/>
        <label>1</label>
    </ligand>
</feature>
<dbReference type="AlphaFoldDB" id="A0A8T4C7A2"/>
<dbReference type="PANTHER" id="PTHR32481:SF7">
    <property type="entry name" value="AMINOPEPTIDASE YHFE-RELATED"/>
    <property type="match status" value="1"/>
</dbReference>
<evidence type="ECO:0000313" key="9">
    <source>
        <dbReference type="EMBL" id="MBM3282369.1"/>
    </source>
</evidence>
<evidence type="ECO:0000256" key="8">
    <source>
        <dbReference type="PIRSR" id="PIRSR001123-2"/>
    </source>
</evidence>
<organism evidence="9 10">
    <name type="scientific">Candidatus Iainarchaeum sp</name>
    <dbReference type="NCBI Taxonomy" id="3101447"/>
    <lineage>
        <taxon>Archaea</taxon>
        <taxon>Candidatus Iainarchaeota</taxon>
        <taxon>Candidatus Iainarchaeia</taxon>
        <taxon>Candidatus Iainarchaeales</taxon>
        <taxon>Candidatus Iainarchaeaceae</taxon>
        <taxon>Candidatus Iainarchaeum</taxon>
    </lineage>
</organism>
<dbReference type="Gene3D" id="3.40.630.10">
    <property type="entry name" value="Zn peptidases"/>
    <property type="match status" value="1"/>
</dbReference>
<dbReference type="GO" id="GO:0006508">
    <property type="term" value="P:proteolysis"/>
    <property type="evidence" value="ECO:0007669"/>
    <property type="project" value="UniProtKB-KW"/>
</dbReference>
<dbReference type="Proteomes" id="UP000774699">
    <property type="component" value="Unassembled WGS sequence"/>
</dbReference>
<evidence type="ECO:0000256" key="2">
    <source>
        <dbReference type="ARBA" id="ARBA00022438"/>
    </source>
</evidence>
<dbReference type="PIRSF" id="PIRSF001123">
    <property type="entry name" value="PepA_GA"/>
    <property type="match status" value="1"/>
</dbReference>
<feature type="active site" description="Proton acceptor" evidence="7">
    <location>
        <position position="205"/>
    </location>
</feature>
<evidence type="ECO:0000256" key="6">
    <source>
        <dbReference type="PIRNR" id="PIRNR001123"/>
    </source>
</evidence>
<evidence type="ECO:0000256" key="1">
    <source>
        <dbReference type="ARBA" id="ARBA00006272"/>
    </source>
</evidence>
<dbReference type="Gene3D" id="2.40.30.40">
    <property type="entry name" value="Peptidase M42, domain 2"/>
    <property type="match status" value="1"/>
</dbReference>
<evidence type="ECO:0000256" key="3">
    <source>
        <dbReference type="ARBA" id="ARBA00022670"/>
    </source>
</evidence>